<name>A0A9B0AH40_9BURK</name>
<dbReference type="GO" id="GO:0022857">
    <property type="term" value="F:transmembrane transporter activity"/>
    <property type="evidence" value="ECO:0007669"/>
    <property type="project" value="InterPro"/>
</dbReference>
<organism evidence="7 8">
    <name type="scientific">Derxia gummosa DSM 723</name>
    <dbReference type="NCBI Taxonomy" id="1121388"/>
    <lineage>
        <taxon>Bacteria</taxon>
        <taxon>Pseudomonadati</taxon>
        <taxon>Pseudomonadota</taxon>
        <taxon>Betaproteobacteria</taxon>
        <taxon>Burkholderiales</taxon>
        <taxon>Alcaligenaceae</taxon>
        <taxon>Derxia</taxon>
    </lineage>
</organism>
<evidence type="ECO:0000256" key="5">
    <source>
        <dbReference type="ARBA" id="ARBA00023136"/>
    </source>
</evidence>
<reference evidence="8" key="4">
    <citation type="journal article" date="2014" name="Proteins">
        <title>Expansion of the APC superfamily of secondary carriers.</title>
        <authorList>
            <person name="Vastermark A."/>
            <person name="Wollwage S."/>
            <person name="Houle M.E."/>
            <person name="Rio R."/>
            <person name="Saier M.H. Jr."/>
        </authorList>
    </citation>
    <scope>NUCLEOTIDE SEQUENCE</scope>
</reference>
<dbReference type="Pfam" id="PF13520">
    <property type="entry name" value="AA_permease_2"/>
    <property type="match status" value="1"/>
</dbReference>
<proteinExistence type="predicted"/>
<evidence type="ECO:0000313" key="8">
    <source>
        <dbReference type="RefSeq" id="WP_034411763.1"/>
    </source>
</evidence>
<keyword evidence="3 6" id="KW-0812">Transmembrane</keyword>
<feature type="transmembrane region" description="Helical" evidence="6">
    <location>
        <begin position="436"/>
        <end position="455"/>
    </location>
</feature>
<feature type="transmembrane region" description="Helical" evidence="6">
    <location>
        <begin position="404"/>
        <end position="424"/>
    </location>
</feature>
<feature type="transmembrane region" description="Helical" evidence="6">
    <location>
        <begin position="131"/>
        <end position="149"/>
    </location>
</feature>
<evidence type="ECO:0000256" key="3">
    <source>
        <dbReference type="ARBA" id="ARBA00022692"/>
    </source>
</evidence>
<sequence>MPATSPPSPPPRRGNLGACAIAFFVISASGPLVATAGGVPVAMLFGNGAGLPAMFVLATAVLLVFATAYTAMALDLPGAGGFYAFAERGLGRRWAGAAGALALLAYDAMQASLYGLFGAAVRALLLPRHDLPWWLPALGAWAGVALFGWRRADLSARVLGLLVGAEYLAVIALDLAIVRAGGADGLDASAFTPALALGGSPAIALMLCFACFIGFEGAALYAEEARDPARGVPLATWGSVLLIGGFYGFTSWAVVAGLGAGRVAARLGALGDPTELLFTLAAEYAGGALPMLLRGLYLTSIWASLLAFHNAVARYLFALGRARLLPAALGRAHPRHGSPHAGSLAQSLSALVVIGGFALAGADPVLGMFTLLSALGTLGILALMALAALAALRHVARGGGRPGTTVCAALSAAAFAAVTLLAALHFDVLAGEVDGWGARLPWLLPAAALAGAWHAHRRMRAS</sequence>
<dbReference type="PIRSF" id="PIRSF006060">
    <property type="entry name" value="AA_transporter"/>
    <property type="match status" value="1"/>
</dbReference>
<dbReference type="PANTHER" id="PTHR42770">
    <property type="entry name" value="AMINO ACID TRANSPORTER-RELATED"/>
    <property type="match status" value="1"/>
</dbReference>
<evidence type="ECO:0000256" key="2">
    <source>
        <dbReference type="ARBA" id="ARBA00022475"/>
    </source>
</evidence>
<feature type="non-terminal residue" evidence="8">
    <location>
        <position position="462"/>
    </location>
</feature>
<accession>A0A9B0AH40</accession>
<dbReference type="InterPro" id="IPR050367">
    <property type="entry name" value="APC_superfamily"/>
</dbReference>
<comment type="subcellular location">
    <subcellularLocation>
        <location evidence="1">Cell membrane</location>
        <topology evidence="1">Multi-pass membrane protein</topology>
    </subcellularLocation>
</comment>
<dbReference type="Proteomes" id="UP000675920">
    <property type="component" value="Unplaced"/>
</dbReference>
<feature type="transmembrane region" description="Helical" evidence="6">
    <location>
        <begin position="161"/>
        <end position="182"/>
    </location>
</feature>
<feature type="transmembrane region" description="Helical" evidence="6">
    <location>
        <begin position="234"/>
        <end position="255"/>
    </location>
</feature>
<dbReference type="PANTHER" id="PTHR42770:SF16">
    <property type="entry name" value="AMINO ACID PERMEASE"/>
    <property type="match status" value="1"/>
</dbReference>
<reference evidence="8" key="5">
    <citation type="submission" date="2025-08" db="UniProtKB">
        <authorList>
            <consortium name="RefSeq"/>
        </authorList>
    </citation>
    <scope>IDENTIFICATION</scope>
</reference>
<evidence type="ECO:0000256" key="6">
    <source>
        <dbReference type="SAM" id="Phobius"/>
    </source>
</evidence>
<dbReference type="AlphaFoldDB" id="A0A9B0AH40"/>
<feature type="transmembrane region" description="Helical" evidence="6">
    <location>
        <begin position="54"/>
        <end position="74"/>
    </location>
</feature>
<protein>
    <submittedName>
        <fullName evidence="8">APC family permease</fullName>
    </submittedName>
</protein>
<evidence type="ECO:0000313" key="7">
    <source>
        <dbReference type="Proteomes" id="UP000675920"/>
    </source>
</evidence>
<dbReference type="Gene3D" id="1.20.1740.10">
    <property type="entry name" value="Amino acid/polyamine transporter I"/>
    <property type="match status" value="1"/>
</dbReference>
<dbReference type="OrthoDB" id="5442866at2"/>
<keyword evidence="4 6" id="KW-1133">Transmembrane helix</keyword>
<evidence type="ECO:0000256" key="4">
    <source>
        <dbReference type="ARBA" id="ARBA00022989"/>
    </source>
</evidence>
<feature type="transmembrane region" description="Helical" evidence="6">
    <location>
        <begin position="202"/>
        <end position="222"/>
    </location>
</feature>
<reference evidence="8" key="2">
    <citation type="journal article" date="2012" name="Curr Top Membr">
        <title>Amino acid secondary transporters: toward a common transport mechanism.</title>
        <authorList>
            <person name="Schweikhard E.S."/>
            <person name="Ziegler C.M."/>
        </authorList>
    </citation>
    <scope>NUCLEOTIDE SEQUENCE</scope>
</reference>
<keyword evidence="5 6" id="KW-0472">Membrane</keyword>
<evidence type="ECO:0000256" key="1">
    <source>
        <dbReference type="ARBA" id="ARBA00004651"/>
    </source>
</evidence>
<dbReference type="GO" id="GO:0005886">
    <property type="term" value="C:plasma membrane"/>
    <property type="evidence" value="ECO:0007669"/>
    <property type="project" value="UniProtKB-SubCell"/>
</dbReference>
<keyword evidence="7" id="KW-1185">Reference proteome</keyword>
<feature type="transmembrane region" description="Helical" evidence="6">
    <location>
        <begin position="94"/>
        <end position="119"/>
    </location>
</feature>
<reference evidence="8" key="1">
    <citation type="journal article" date="2000" name="Microbiology">
        <title>The amino acid/polyamine/organocation (APC) superfamily of transporters specific for amino acids, polyamines and organocations.</title>
        <authorList>
            <person name="Jack D.L."/>
            <person name="Paulsen I.T."/>
            <person name="Saier M.H."/>
        </authorList>
    </citation>
    <scope>NUCLEOTIDE SEQUENCE</scope>
</reference>
<reference evidence="8" key="3">
    <citation type="journal article" date="2014" name="Proteins">
        <title>Evolutionary relationship between 5+5 and 7+7 inverted repeat folds within the amino acid-polyamine-organocation superfamily.</title>
        <authorList>
            <person name="Vastermark A."/>
            <person name="Saier M.H. Jr."/>
        </authorList>
    </citation>
    <scope>NUCLEOTIDE SEQUENCE</scope>
</reference>
<keyword evidence="2" id="KW-1003">Cell membrane</keyword>
<feature type="transmembrane region" description="Helical" evidence="6">
    <location>
        <begin position="301"/>
        <end position="320"/>
    </location>
</feature>
<dbReference type="InterPro" id="IPR002293">
    <property type="entry name" value="AA/rel_permease1"/>
</dbReference>
<dbReference type="RefSeq" id="WP_034411763.1">
    <property type="nucleotide sequence ID" value="NZ_AXWS01000013.1"/>
</dbReference>
<feature type="transmembrane region" description="Helical" evidence="6">
    <location>
        <begin position="341"/>
        <end position="362"/>
    </location>
</feature>
<feature type="transmembrane region" description="Helical" evidence="6">
    <location>
        <begin position="368"/>
        <end position="392"/>
    </location>
</feature>